<dbReference type="RefSeq" id="XP_033586404.1">
    <property type="nucleotide sequence ID" value="XM_033734455.1"/>
</dbReference>
<feature type="region of interest" description="Disordered" evidence="5">
    <location>
        <begin position="232"/>
        <end position="259"/>
    </location>
</feature>
<dbReference type="SMART" id="SM00360">
    <property type="entry name" value="RRM"/>
    <property type="match status" value="1"/>
</dbReference>
<dbReference type="SUPFAM" id="SSF54928">
    <property type="entry name" value="RNA-binding domain, RBD"/>
    <property type="match status" value="1"/>
</dbReference>
<dbReference type="GO" id="GO:0005730">
    <property type="term" value="C:nucleolus"/>
    <property type="evidence" value="ECO:0007669"/>
    <property type="project" value="UniProtKB-SubCell"/>
</dbReference>
<dbReference type="GO" id="GO:0003723">
    <property type="term" value="F:RNA binding"/>
    <property type="evidence" value="ECO:0007669"/>
    <property type="project" value="UniProtKB-UniRule"/>
</dbReference>
<accession>A0A6A6PJG8</accession>
<dbReference type="InterPro" id="IPR035979">
    <property type="entry name" value="RBD_domain_sf"/>
</dbReference>
<dbReference type="AlphaFoldDB" id="A0A6A6PJG8"/>
<feature type="domain" description="RRM" evidence="6">
    <location>
        <begin position="150"/>
        <end position="228"/>
    </location>
</feature>
<keyword evidence="3" id="KW-0539">Nucleus</keyword>
<evidence type="ECO:0000256" key="2">
    <source>
        <dbReference type="ARBA" id="ARBA00022884"/>
    </source>
</evidence>
<feature type="region of interest" description="Disordered" evidence="5">
    <location>
        <begin position="99"/>
        <end position="123"/>
    </location>
</feature>
<evidence type="ECO:0000259" key="6">
    <source>
        <dbReference type="PROSITE" id="PS50102"/>
    </source>
</evidence>
<keyword evidence="8" id="KW-1185">Reference proteome</keyword>
<evidence type="ECO:0000256" key="1">
    <source>
        <dbReference type="ARBA" id="ARBA00004604"/>
    </source>
</evidence>
<evidence type="ECO:0000256" key="3">
    <source>
        <dbReference type="ARBA" id="ARBA00023242"/>
    </source>
</evidence>
<dbReference type="EMBL" id="MU001640">
    <property type="protein sequence ID" value="KAF2479834.1"/>
    <property type="molecule type" value="Genomic_DNA"/>
</dbReference>
<feature type="region of interest" description="Disordered" evidence="5">
    <location>
        <begin position="1"/>
        <end position="83"/>
    </location>
</feature>
<keyword evidence="2 4" id="KW-0694">RNA-binding</keyword>
<feature type="compositionally biased region" description="Basic residues" evidence="5">
    <location>
        <begin position="1"/>
        <end position="10"/>
    </location>
</feature>
<dbReference type="Proteomes" id="UP000799767">
    <property type="component" value="Unassembled WGS sequence"/>
</dbReference>
<evidence type="ECO:0000256" key="5">
    <source>
        <dbReference type="SAM" id="MobiDB-lite"/>
    </source>
</evidence>
<protein>
    <recommendedName>
        <fullName evidence="6">RRM domain-containing protein</fullName>
    </recommendedName>
</protein>
<feature type="region of interest" description="Disordered" evidence="5">
    <location>
        <begin position="336"/>
        <end position="355"/>
    </location>
</feature>
<dbReference type="CDD" id="cd12307">
    <property type="entry name" value="RRM_NIFK_like"/>
    <property type="match status" value="1"/>
</dbReference>
<dbReference type="Gene3D" id="3.30.70.330">
    <property type="match status" value="1"/>
</dbReference>
<dbReference type="OrthoDB" id="21467at2759"/>
<organism evidence="7 8">
    <name type="scientific">Neohortaea acidophila</name>
    <dbReference type="NCBI Taxonomy" id="245834"/>
    <lineage>
        <taxon>Eukaryota</taxon>
        <taxon>Fungi</taxon>
        <taxon>Dikarya</taxon>
        <taxon>Ascomycota</taxon>
        <taxon>Pezizomycotina</taxon>
        <taxon>Dothideomycetes</taxon>
        <taxon>Dothideomycetidae</taxon>
        <taxon>Mycosphaerellales</taxon>
        <taxon>Teratosphaeriaceae</taxon>
        <taxon>Neohortaea</taxon>
    </lineage>
</organism>
<dbReference type="PANTHER" id="PTHR46754">
    <property type="entry name" value="MKI67 FHA DOMAIN-INTERACTING NUCLEOLAR PHOSPHOPROTEIN"/>
    <property type="match status" value="1"/>
</dbReference>
<evidence type="ECO:0000313" key="7">
    <source>
        <dbReference type="EMBL" id="KAF2479834.1"/>
    </source>
</evidence>
<comment type="subcellular location">
    <subcellularLocation>
        <location evidence="1">Nucleus</location>
        <location evidence="1">Nucleolus</location>
    </subcellularLocation>
</comment>
<dbReference type="GeneID" id="54475457"/>
<feature type="compositionally biased region" description="Acidic residues" evidence="5">
    <location>
        <begin position="101"/>
        <end position="115"/>
    </location>
</feature>
<dbReference type="InterPro" id="IPR000504">
    <property type="entry name" value="RRM_dom"/>
</dbReference>
<name>A0A6A6PJG8_9PEZI</name>
<proteinExistence type="predicted"/>
<dbReference type="Pfam" id="PF00076">
    <property type="entry name" value="RRM_1"/>
    <property type="match status" value="1"/>
</dbReference>
<sequence length="355" mass="38822">MAAQTTKKRKSAGDTGDAVKRVKVAKSAEKTAPLKSALKKAKTAPAEAPAPKTEKKLPSRTTKSKKPDTSSTAQPIIADDNDAEELTPDQTAALLAGFSSSEDEGGDADDSEDEAGISISTLPKPPTKGLIKKRINQAIADQVDPETTPGVIYIGRIPHGFYEAQMKAYFSQFGEIINLRLGRNRKTGKSQHHGFIEFASAAVAEIVVKTMDKYLLFGHLLQVRRVPREQVKESMFQGSGRKRKPAPRNRLEGSKLKRGAAREVWAQRVEKENMRRAEKAEKLKGMGYEFDMPVVKDVGEVPVKQKMIGVGEEPAAVVAEETPSIEHVAEAEVVQKKRSARGKTETKKVVKKAKK</sequence>
<evidence type="ECO:0000313" key="8">
    <source>
        <dbReference type="Proteomes" id="UP000799767"/>
    </source>
</evidence>
<dbReference type="PROSITE" id="PS50102">
    <property type="entry name" value="RRM"/>
    <property type="match status" value="1"/>
</dbReference>
<dbReference type="InterPro" id="IPR012677">
    <property type="entry name" value="Nucleotide-bd_a/b_plait_sf"/>
</dbReference>
<gene>
    <name evidence="7" type="ORF">BDY17DRAFT_302761</name>
</gene>
<evidence type="ECO:0000256" key="4">
    <source>
        <dbReference type="PROSITE-ProRule" id="PRU00176"/>
    </source>
</evidence>
<reference evidence="7" key="1">
    <citation type="journal article" date="2020" name="Stud. Mycol.">
        <title>101 Dothideomycetes genomes: a test case for predicting lifestyles and emergence of pathogens.</title>
        <authorList>
            <person name="Haridas S."/>
            <person name="Albert R."/>
            <person name="Binder M."/>
            <person name="Bloem J."/>
            <person name="Labutti K."/>
            <person name="Salamov A."/>
            <person name="Andreopoulos B."/>
            <person name="Baker S."/>
            <person name="Barry K."/>
            <person name="Bills G."/>
            <person name="Bluhm B."/>
            <person name="Cannon C."/>
            <person name="Castanera R."/>
            <person name="Culley D."/>
            <person name="Daum C."/>
            <person name="Ezra D."/>
            <person name="Gonzalez J."/>
            <person name="Henrissat B."/>
            <person name="Kuo A."/>
            <person name="Liang C."/>
            <person name="Lipzen A."/>
            <person name="Lutzoni F."/>
            <person name="Magnuson J."/>
            <person name="Mondo S."/>
            <person name="Nolan M."/>
            <person name="Ohm R."/>
            <person name="Pangilinan J."/>
            <person name="Park H.-J."/>
            <person name="Ramirez L."/>
            <person name="Alfaro M."/>
            <person name="Sun H."/>
            <person name="Tritt A."/>
            <person name="Yoshinaga Y."/>
            <person name="Zwiers L.-H."/>
            <person name="Turgeon B."/>
            <person name="Goodwin S."/>
            <person name="Spatafora J."/>
            <person name="Crous P."/>
            <person name="Grigoriev I."/>
        </authorList>
    </citation>
    <scope>NUCLEOTIDE SEQUENCE</scope>
    <source>
        <strain evidence="7">CBS 113389</strain>
    </source>
</reference>